<dbReference type="EMBL" id="JBBNAG010000009">
    <property type="protein sequence ID" value="KAK9105028.1"/>
    <property type="molecule type" value="Genomic_DNA"/>
</dbReference>
<dbReference type="AlphaFoldDB" id="A0AAP0HX77"/>
<sequence length="85" mass="9704">MPVSQPQHHQEDSLSATDVDGLDIWLENVQSLMAISSLPCSHMSDVKPTKWQSKEVQIFLVADQGKRRSMISVEMSKESFCYFCR</sequence>
<reference evidence="1 2" key="1">
    <citation type="submission" date="2024-01" db="EMBL/GenBank/DDBJ databases">
        <title>Genome assemblies of Stephania.</title>
        <authorList>
            <person name="Yang L."/>
        </authorList>
    </citation>
    <scope>NUCLEOTIDE SEQUENCE [LARGE SCALE GENOMIC DNA]</scope>
    <source>
        <strain evidence="1">JXDWG</strain>
        <tissue evidence="1">Leaf</tissue>
    </source>
</reference>
<evidence type="ECO:0000313" key="2">
    <source>
        <dbReference type="Proteomes" id="UP001419268"/>
    </source>
</evidence>
<evidence type="ECO:0000313" key="1">
    <source>
        <dbReference type="EMBL" id="KAK9105028.1"/>
    </source>
</evidence>
<gene>
    <name evidence="1" type="ORF">Scep_021872</name>
</gene>
<keyword evidence="2" id="KW-1185">Reference proteome</keyword>
<accession>A0AAP0HX77</accession>
<organism evidence="1 2">
    <name type="scientific">Stephania cephalantha</name>
    <dbReference type="NCBI Taxonomy" id="152367"/>
    <lineage>
        <taxon>Eukaryota</taxon>
        <taxon>Viridiplantae</taxon>
        <taxon>Streptophyta</taxon>
        <taxon>Embryophyta</taxon>
        <taxon>Tracheophyta</taxon>
        <taxon>Spermatophyta</taxon>
        <taxon>Magnoliopsida</taxon>
        <taxon>Ranunculales</taxon>
        <taxon>Menispermaceae</taxon>
        <taxon>Menispermoideae</taxon>
        <taxon>Cissampelideae</taxon>
        <taxon>Stephania</taxon>
    </lineage>
</organism>
<name>A0AAP0HX77_9MAGN</name>
<protein>
    <submittedName>
        <fullName evidence="1">Uncharacterized protein</fullName>
    </submittedName>
</protein>
<proteinExistence type="predicted"/>
<comment type="caution">
    <text evidence="1">The sequence shown here is derived from an EMBL/GenBank/DDBJ whole genome shotgun (WGS) entry which is preliminary data.</text>
</comment>
<dbReference type="Proteomes" id="UP001419268">
    <property type="component" value="Unassembled WGS sequence"/>
</dbReference>